<evidence type="ECO:0008006" key="3">
    <source>
        <dbReference type="Google" id="ProtNLM"/>
    </source>
</evidence>
<dbReference type="OrthoDB" id="3463at10239"/>
<evidence type="ECO:0000313" key="1">
    <source>
        <dbReference type="EMBL" id="AHL18609.1"/>
    </source>
</evidence>
<organism evidence="1 2">
    <name type="scientific">Listeria phage LP-114</name>
    <dbReference type="NCBI Taxonomy" id="1458857"/>
    <lineage>
        <taxon>Viruses</taxon>
        <taxon>Duplodnaviria</taxon>
        <taxon>Heunggongvirae</taxon>
        <taxon>Uroviricota</taxon>
        <taxon>Caudoviricetes</taxon>
        <taxon>Homburgvirus</taxon>
        <taxon>Homburgvirus LP114</taxon>
    </lineage>
</organism>
<proteinExistence type="predicted"/>
<gene>
    <name evidence="1" type="ORF">LP114_021</name>
</gene>
<dbReference type="EMBL" id="KJ094021">
    <property type="protein sequence ID" value="AHL18609.1"/>
    <property type="molecule type" value="Genomic_DNA"/>
</dbReference>
<name>A0A059T632_9CAUD</name>
<keyword evidence="2" id="KW-1185">Reference proteome</keyword>
<dbReference type="RefSeq" id="YP_009045075.1">
    <property type="nucleotide sequence ID" value="NC_024392.1"/>
</dbReference>
<accession>A0A059T632</accession>
<reference evidence="1 2" key="1">
    <citation type="journal article" date="2014" name="Appl. Environ. Microbiol.">
        <title>Comparative genomic and morphological analysis of Listeria phages isolated from farm environments.</title>
        <authorList>
            <person name="Denes T."/>
            <person name="Vongkamjan K."/>
            <person name="Ackermann H.W."/>
            <person name="Moreno Switt A.I."/>
            <person name="Wiedmann M."/>
            <person name="den Bakker H.C."/>
        </authorList>
    </citation>
    <scope>NUCLEOTIDE SEQUENCE [LARGE SCALE GENOMIC DNA]</scope>
</reference>
<dbReference type="InterPro" id="IPR011604">
    <property type="entry name" value="PDDEXK-like_dom_sf"/>
</dbReference>
<evidence type="ECO:0000313" key="2">
    <source>
        <dbReference type="Proteomes" id="UP000026991"/>
    </source>
</evidence>
<dbReference type="KEGG" id="vg:19736193"/>
<protein>
    <recommendedName>
        <fullName evidence="3">Exonuclease</fullName>
    </recommendedName>
</protein>
<dbReference type="GeneID" id="19736193"/>
<dbReference type="Gene3D" id="3.90.320.10">
    <property type="match status" value="1"/>
</dbReference>
<dbReference type="Proteomes" id="UP000026991">
    <property type="component" value="Segment"/>
</dbReference>
<sequence length="341" mass="39201">MSNEQQRAEKMAQELEQQFKNFWGAGGREDKAVDHYIYSSYAYATSPTFKVPQPAQGIPTFRASSTGDSLWNHVMRLTKAPYDKAVKMWHHGQWQDIGTVIGDMVQKNLLLQEKHYESIVGEKPKFGFDRKEIDGKQFPFFEDFSTDVAYFSHNGQDFSISGSVDGVMVYTTSTGRKIRVGLEVKSKQGTAAKTSLYSMREPDPKHVKQVTSYSLMHDLDYYIIMYQNASKQSWNMDEQELIKTPPMRCFGIHVTQEMKDDVEAHLAEAVRLANAKELPVFDVTAWTFSPFKLHTALLLTNEQLKASIDLYNSQVATMPKWMQSGCKEAYRWIKEIRERAR</sequence>